<sequence length="46" mass="5346">MGAIREPSTYAMRQAEVFDAIVKALRMIEVDPDGFVAWHRNRLKKK</sequence>
<dbReference type="EMBL" id="JAOQNS010000014">
    <property type="protein sequence ID" value="MCW2309698.1"/>
    <property type="molecule type" value="Genomic_DNA"/>
</dbReference>
<gene>
    <name evidence="1" type="ORF">M2319_004057</name>
</gene>
<organism evidence="1 2">
    <name type="scientific">Rhodobium gokarnense</name>
    <dbReference type="NCBI Taxonomy" id="364296"/>
    <lineage>
        <taxon>Bacteria</taxon>
        <taxon>Pseudomonadati</taxon>
        <taxon>Pseudomonadota</taxon>
        <taxon>Alphaproteobacteria</taxon>
        <taxon>Hyphomicrobiales</taxon>
        <taxon>Rhodobiaceae</taxon>
        <taxon>Rhodobium</taxon>
    </lineage>
</organism>
<dbReference type="Proteomes" id="UP001209755">
    <property type="component" value="Unassembled WGS sequence"/>
</dbReference>
<proteinExistence type="predicted"/>
<accession>A0ABT3HH32</accession>
<protein>
    <submittedName>
        <fullName evidence="1">Uncharacterized protein</fullName>
    </submittedName>
</protein>
<reference evidence="2" key="1">
    <citation type="submission" date="2023-07" db="EMBL/GenBank/DDBJ databases">
        <title>Genome sequencing of Purple Non-Sulfur Bacteria from various extreme environments.</title>
        <authorList>
            <person name="Mayer M."/>
        </authorList>
    </citation>
    <scope>NUCLEOTIDE SEQUENCE [LARGE SCALE GENOMIC DNA]</scope>
    <source>
        <strain evidence="2">DSM 17935</strain>
    </source>
</reference>
<evidence type="ECO:0000313" key="2">
    <source>
        <dbReference type="Proteomes" id="UP001209755"/>
    </source>
</evidence>
<keyword evidence="2" id="KW-1185">Reference proteome</keyword>
<evidence type="ECO:0000313" key="1">
    <source>
        <dbReference type="EMBL" id="MCW2309698.1"/>
    </source>
</evidence>
<comment type="caution">
    <text evidence="1">The sequence shown here is derived from an EMBL/GenBank/DDBJ whole genome shotgun (WGS) entry which is preliminary data.</text>
</comment>
<name>A0ABT3HH32_9HYPH</name>